<dbReference type="GO" id="GO:0016853">
    <property type="term" value="F:isomerase activity"/>
    <property type="evidence" value="ECO:0007669"/>
    <property type="project" value="UniProtKB-KW"/>
</dbReference>
<dbReference type="SUPFAM" id="SSF51658">
    <property type="entry name" value="Xylose isomerase-like"/>
    <property type="match status" value="1"/>
</dbReference>
<organism evidence="2 3">
    <name type="scientific">Mesorhizobium zhangyense</name>
    <dbReference type="NCBI Taxonomy" id="1776730"/>
    <lineage>
        <taxon>Bacteria</taxon>
        <taxon>Pseudomonadati</taxon>
        <taxon>Pseudomonadota</taxon>
        <taxon>Alphaproteobacteria</taxon>
        <taxon>Hyphomicrobiales</taxon>
        <taxon>Phyllobacteriaceae</taxon>
        <taxon>Mesorhizobium</taxon>
    </lineage>
</organism>
<feature type="domain" description="Xylose isomerase-like TIM barrel" evidence="1">
    <location>
        <begin position="38"/>
        <end position="258"/>
    </location>
</feature>
<dbReference type="PANTHER" id="PTHR12110">
    <property type="entry name" value="HYDROXYPYRUVATE ISOMERASE"/>
    <property type="match status" value="1"/>
</dbReference>
<keyword evidence="2" id="KW-0413">Isomerase</keyword>
<sequence length="286" mass="31519">MDFVFWPAAVRTFDFEGHIRAAVAGRFTHLAIDPITYRRARASGLSAADIKAMASDAGVPISHLDTFTDWAPIRVPSEVNQALRERFDVSSDECFDLCEALGIKAILAVAGYDPGAVERQRLVDGFAAMCERANAAAIWVDLEFMPFWGLPDLRSAWDIVKTADRPNSGILIDTWHFSKGAPDFDLLRSIPDRYLIASQVSDARVAQRGASLFEDTVRYREFAGEGELPIVEILQILIDKGLQNVGPEVFSDYADTLTPEEAGKRCGDTLRRVLEQAGADLPSNVL</sequence>
<dbReference type="EMBL" id="JAAKZG010000018">
    <property type="protein sequence ID" value="NGN44651.1"/>
    <property type="molecule type" value="Genomic_DNA"/>
</dbReference>
<protein>
    <submittedName>
        <fullName evidence="2">Sugar phosphate isomerase/epimerase</fullName>
    </submittedName>
</protein>
<gene>
    <name evidence="2" type="ORF">G6N74_26695</name>
</gene>
<keyword evidence="3" id="KW-1185">Reference proteome</keyword>
<accession>A0A7C9VHG8</accession>
<reference evidence="2 3" key="1">
    <citation type="submission" date="2020-02" db="EMBL/GenBank/DDBJ databases">
        <title>Genome sequence of the type strain CGMCC 1.15528 of Mesorhizobium zhangyense.</title>
        <authorList>
            <person name="Gao J."/>
            <person name="Sun J."/>
        </authorList>
    </citation>
    <scope>NUCLEOTIDE SEQUENCE [LARGE SCALE GENOMIC DNA]</scope>
    <source>
        <strain evidence="2 3">CGMCC 1.15528</strain>
    </source>
</reference>
<name>A0A7C9VHG8_9HYPH</name>
<dbReference type="AlphaFoldDB" id="A0A7C9VHG8"/>
<dbReference type="PANTHER" id="PTHR12110:SF48">
    <property type="entry name" value="BLL3656 PROTEIN"/>
    <property type="match status" value="1"/>
</dbReference>
<proteinExistence type="predicted"/>
<dbReference type="Pfam" id="PF01261">
    <property type="entry name" value="AP_endonuc_2"/>
    <property type="match status" value="1"/>
</dbReference>
<evidence type="ECO:0000259" key="1">
    <source>
        <dbReference type="Pfam" id="PF01261"/>
    </source>
</evidence>
<evidence type="ECO:0000313" key="2">
    <source>
        <dbReference type="EMBL" id="NGN44651.1"/>
    </source>
</evidence>
<dbReference type="Proteomes" id="UP000481252">
    <property type="component" value="Unassembled WGS sequence"/>
</dbReference>
<dbReference type="Gene3D" id="3.20.20.150">
    <property type="entry name" value="Divalent-metal-dependent TIM barrel enzymes"/>
    <property type="match status" value="1"/>
</dbReference>
<dbReference type="InterPro" id="IPR036237">
    <property type="entry name" value="Xyl_isomerase-like_sf"/>
</dbReference>
<evidence type="ECO:0000313" key="3">
    <source>
        <dbReference type="Proteomes" id="UP000481252"/>
    </source>
</evidence>
<dbReference type="InterPro" id="IPR050312">
    <property type="entry name" value="IolE/XylAMocC-like"/>
</dbReference>
<dbReference type="InterPro" id="IPR013022">
    <property type="entry name" value="Xyl_isomerase-like_TIM-brl"/>
</dbReference>
<dbReference type="RefSeq" id="WP_165121037.1">
    <property type="nucleotide sequence ID" value="NZ_JAAKZG010000018.1"/>
</dbReference>
<comment type="caution">
    <text evidence="2">The sequence shown here is derived from an EMBL/GenBank/DDBJ whole genome shotgun (WGS) entry which is preliminary data.</text>
</comment>